<organism evidence="2 3">
    <name type="scientific">Gluconacetobacter johannae</name>
    <dbReference type="NCBI Taxonomy" id="112140"/>
    <lineage>
        <taxon>Bacteria</taxon>
        <taxon>Pseudomonadati</taxon>
        <taxon>Pseudomonadota</taxon>
        <taxon>Alphaproteobacteria</taxon>
        <taxon>Acetobacterales</taxon>
        <taxon>Acetobacteraceae</taxon>
        <taxon>Gluconacetobacter</taxon>
    </lineage>
</organism>
<evidence type="ECO:0000313" key="2">
    <source>
        <dbReference type="EMBL" id="MBB2177019.1"/>
    </source>
</evidence>
<keyword evidence="3" id="KW-1185">Reference proteome</keyword>
<protein>
    <recommendedName>
        <fullName evidence="4">DUF5681 domain-containing protein</fullName>
    </recommendedName>
</protein>
<comment type="caution">
    <text evidence="2">The sequence shown here is derived from an EMBL/GenBank/DDBJ whole genome shotgun (WGS) entry which is preliminary data.</text>
</comment>
<evidence type="ECO:0000313" key="3">
    <source>
        <dbReference type="Proteomes" id="UP000561066"/>
    </source>
</evidence>
<feature type="region of interest" description="Disordered" evidence="1">
    <location>
        <begin position="1"/>
        <end position="21"/>
    </location>
</feature>
<reference evidence="2 3" key="1">
    <citation type="submission" date="2020-04" db="EMBL/GenBank/DDBJ databases">
        <title>Description of novel Gluconacetobacter.</title>
        <authorList>
            <person name="Sombolestani A."/>
        </authorList>
    </citation>
    <scope>NUCLEOTIDE SEQUENCE [LARGE SCALE GENOMIC DNA]</scope>
    <source>
        <strain evidence="2 3">LMG 21312</strain>
    </source>
</reference>
<sequence>MVFQPGQSGNPAGLKKGTRRKRTVALEEQMERITATLGHDVASGPQFGAHDVLVAMYRHPEVPLDLKLDAAKAAIRFEKPALSASSVTADVKHTISIADQLARARKRELTIEGATTGQIEAAKTLAIAPSAEAEKA</sequence>
<feature type="compositionally biased region" description="Polar residues" evidence="1">
    <location>
        <begin position="1"/>
        <end position="10"/>
    </location>
</feature>
<evidence type="ECO:0000256" key="1">
    <source>
        <dbReference type="SAM" id="MobiDB-lite"/>
    </source>
</evidence>
<proteinExistence type="predicted"/>
<accession>A0A7W4J9F6</accession>
<name>A0A7W4J9F6_9PROT</name>
<dbReference type="AlphaFoldDB" id="A0A7W4J9F6"/>
<dbReference type="Proteomes" id="UP000561066">
    <property type="component" value="Unassembled WGS sequence"/>
</dbReference>
<evidence type="ECO:0008006" key="4">
    <source>
        <dbReference type="Google" id="ProtNLM"/>
    </source>
</evidence>
<gene>
    <name evidence="2" type="ORF">HLH21_14000</name>
</gene>
<dbReference type="EMBL" id="JABEQH010000020">
    <property type="protein sequence ID" value="MBB2177019.1"/>
    <property type="molecule type" value="Genomic_DNA"/>
</dbReference>
<dbReference type="RefSeq" id="WP_182944363.1">
    <property type="nucleotide sequence ID" value="NZ_JABEQH010000020.1"/>
</dbReference>